<reference evidence="2" key="2">
    <citation type="submission" date="2015-05" db="EMBL/GenBank/DDBJ databases">
        <authorList>
            <person name="Swarnkar M.K."/>
            <person name="Vyas P."/>
            <person name="Rahi P."/>
            <person name="Thakur R."/>
            <person name="Thakur N."/>
            <person name="Singh A.K."/>
            <person name="Gulati A."/>
        </authorList>
    </citation>
    <scope>NUCLEOTIDE SEQUENCE [LARGE SCALE GENOMIC DNA]</scope>
    <source>
        <strain evidence="2">745</strain>
    </source>
</reference>
<proteinExistence type="predicted"/>
<dbReference type="RefSeq" id="WP_049708416.1">
    <property type="nucleotide sequence ID" value="NZ_CP011507.1"/>
</dbReference>
<protein>
    <submittedName>
        <fullName evidence="1">Uncharacterized protein</fullName>
    </submittedName>
</protein>
<reference evidence="1 2" key="1">
    <citation type="journal article" date="2015" name="Genome Announc.">
        <title>Complete Genome Sequence of the Rhizobacterium Pseudomonas trivialis Strain IHBB745 with Multiple Plant Growth-Promoting Activities and Tolerance to Desiccation and Alkalinity.</title>
        <authorList>
            <person name="Gulati A."/>
            <person name="Swarnkar M.K."/>
            <person name="Vyas P."/>
            <person name="Rahi P."/>
            <person name="Thakur R."/>
            <person name="Thakur N."/>
            <person name="Singh A.K."/>
        </authorList>
    </citation>
    <scope>NUCLEOTIDE SEQUENCE [LARGE SCALE GENOMIC DNA]</scope>
    <source>
        <strain evidence="2">745</strain>
    </source>
</reference>
<sequence length="95" mass="10286">MVFDNSKPLDDELHVALLAVELATASLRRGWKKVLHAIENSRDQGMLEHTVAVAHGFALGLLAGELTTTGGYQAMTALISKSQLIKRSELRSSAK</sequence>
<name>A0A0H5A457_9PSED</name>
<dbReference type="EMBL" id="CP011507">
    <property type="protein sequence ID" value="AKS04668.1"/>
    <property type="molecule type" value="Genomic_DNA"/>
</dbReference>
<organism evidence="1 2">
    <name type="scientific">Pseudomonas trivialis</name>
    <dbReference type="NCBI Taxonomy" id="200450"/>
    <lineage>
        <taxon>Bacteria</taxon>
        <taxon>Pseudomonadati</taxon>
        <taxon>Pseudomonadota</taxon>
        <taxon>Gammaproteobacteria</taxon>
        <taxon>Pseudomonadales</taxon>
        <taxon>Pseudomonadaceae</taxon>
        <taxon>Pseudomonas</taxon>
    </lineage>
</organism>
<evidence type="ECO:0000313" key="2">
    <source>
        <dbReference type="Proteomes" id="UP000036608"/>
    </source>
</evidence>
<dbReference type="AlphaFoldDB" id="A0A0H5A457"/>
<dbReference type="Proteomes" id="UP000036608">
    <property type="component" value="Chromosome"/>
</dbReference>
<evidence type="ECO:0000313" key="1">
    <source>
        <dbReference type="EMBL" id="AKS04668.1"/>
    </source>
</evidence>
<dbReference type="KEGG" id="ptv:AA957_00545"/>
<gene>
    <name evidence="1" type="ORF">AA957_00545</name>
</gene>
<dbReference type="PATRIC" id="fig|200450.3.peg.123"/>
<accession>A0A0H5A457</accession>